<evidence type="ECO:0008006" key="5">
    <source>
        <dbReference type="Google" id="ProtNLM"/>
    </source>
</evidence>
<dbReference type="AlphaFoldDB" id="A0A918Z8M2"/>
<reference evidence="3" key="2">
    <citation type="submission" date="2020-09" db="EMBL/GenBank/DDBJ databases">
        <authorList>
            <person name="Sun Q."/>
            <person name="Kim S."/>
        </authorList>
    </citation>
    <scope>NUCLEOTIDE SEQUENCE</scope>
    <source>
        <strain evidence="3">KCTC 32020</strain>
    </source>
</reference>
<reference evidence="3" key="1">
    <citation type="journal article" date="2014" name="Int. J. Syst. Evol. Microbiol.">
        <title>Complete genome sequence of Corynebacterium casei LMG S-19264T (=DSM 44701T), isolated from a smear-ripened cheese.</title>
        <authorList>
            <consortium name="US DOE Joint Genome Institute (JGI-PGF)"/>
            <person name="Walter F."/>
            <person name="Albersmeier A."/>
            <person name="Kalinowski J."/>
            <person name="Ruckert C."/>
        </authorList>
    </citation>
    <scope>NUCLEOTIDE SEQUENCE</scope>
    <source>
        <strain evidence="3">KCTC 32020</strain>
    </source>
</reference>
<feature type="signal peptide" evidence="2">
    <location>
        <begin position="1"/>
        <end position="18"/>
    </location>
</feature>
<keyword evidence="2" id="KW-0732">Signal</keyword>
<proteinExistence type="predicted"/>
<dbReference type="Proteomes" id="UP000636453">
    <property type="component" value="Unassembled WGS sequence"/>
</dbReference>
<name>A0A918Z8M2_9GAMM</name>
<protein>
    <recommendedName>
        <fullName evidence="5">DUF4124 domain-containing protein</fullName>
    </recommendedName>
</protein>
<feature type="region of interest" description="Disordered" evidence="1">
    <location>
        <begin position="86"/>
        <end position="113"/>
    </location>
</feature>
<feature type="chain" id="PRO_5036803136" description="DUF4124 domain-containing protein" evidence="2">
    <location>
        <begin position="19"/>
        <end position="249"/>
    </location>
</feature>
<comment type="caution">
    <text evidence="3">The sequence shown here is derived from an EMBL/GenBank/DDBJ whole genome shotgun (WGS) entry which is preliminary data.</text>
</comment>
<evidence type="ECO:0000313" key="3">
    <source>
        <dbReference type="EMBL" id="GHE40279.1"/>
    </source>
</evidence>
<gene>
    <name evidence="3" type="ORF">GCM10007167_23000</name>
</gene>
<evidence type="ECO:0000313" key="4">
    <source>
        <dbReference type="Proteomes" id="UP000636453"/>
    </source>
</evidence>
<dbReference type="EMBL" id="BNCF01000014">
    <property type="protein sequence ID" value="GHE40279.1"/>
    <property type="molecule type" value="Genomic_DNA"/>
</dbReference>
<keyword evidence="4" id="KW-1185">Reference proteome</keyword>
<accession>A0A918Z8M2</accession>
<organism evidence="3 4">
    <name type="scientific">Vulcaniibacterium thermophilum</name>
    <dbReference type="NCBI Taxonomy" id="1169913"/>
    <lineage>
        <taxon>Bacteria</taxon>
        <taxon>Pseudomonadati</taxon>
        <taxon>Pseudomonadota</taxon>
        <taxon>Gammaproteobacteria</taxon>
        <taxon>Lysobacterales</taxon>
        <taxon>Lysobacteraceae</taxon>
        <taxon>Vulcaniibacterium</taxon>
    </lineage>
</organism>
<sequence>MRTVWLLALAAVSAGAHAQQMTIYRCTNDKGQVIVQNDQPCPKGMQEQKRVIDAPAPSATAAPARAAAGSAPASAAGPARAAAAPTAGATSTVTGGARATGTPGTPPAAAASGAASTAAAPAADATAPAAAGAAPAPPPLFECRGRDGVRYFAQTAEPAPRCLAMSTTGIDGRPETAAGTACETVQDTCTPVADTALCEAWRGHMADLERQTREADANRRPVAQDELEAAVARYEASTCGTPGGVIPVR</sequence>
<evidence type="ECO:0000256" key="2">
    <source>
        <dbReference type="SAM" id="SignalP"/>
    </source>
</evidence>
<dbReference type="RefSeq" id="WP_189766643.1">
    <property type="nucleotide sequence ID" value="NZ_BNCF01000014.1"/>
</dbReference>
<evidence type="ECO:0000256" key="1">
    <source>
        <dbReference type="SAM" id="MobiDB-lite"/>
    </source>
</evidence>